<dbReference type="Proteomes" id="UP000799118">
    <property type="component" value="Unassembled WGS sequence"/>
</dbReference>
<sequence>MPPYRSGYVRNQDENNEPDIRKVCFTPDQQPHLPANTFDQNTMSVMNAAVSKKTLHRKTQYAAEFLTWAGDMGLEEQDVLPPSEATLCNFAASFAGKIAGGTAKAKLSAVKSWVQRKGLLWNGRDNLR</sequence>
<keyword evidence="1" id="KW-0238">DNA-binding</keyword>
<reference evidence="2" key="1">
    <citation type="journal article" date="2019" name="Environ. Microbiol.">
        <title>Fungal ecological strategies reflected in gene transcription - a case study of two litter decomposers.</title>
        <authorList>
            <person name="Barbi F."/>
            <person name="Kohler A."/>
            <person name="Barry K."/>
            <person name="Baskaran P."/>
            <person name="Daum C."/>
            <person name="Fauchery L."/>
            <person name="Ihrmark K."/>
            <person name="Kuo A."/>
            <person name="LaButti K."/>
            <person name="Lipzen A."/>
            <person name="Morin E."/>
            <person name="Grigoriev I.V."/>
            <person name="Henrissat B."/>
            <person name="Lindahl B."/>
            <person name="Martin F."/>
        </authorList>
    </citation>
    <scope>NUCLEOTIDE SEQUENCE</scope>
    <source>
        <strain evidence="2">JB14</strain>
    </source>
</reference>
<proteinExistence type="predicted"/>
<gene>
    <name evidence="2" type="ORF">BT96DRAFT_1008665</name>
</gene>
<evidence type="ECO:0000313" key="3">
    <source>
        <dbReference type="Proteomes" id="UP000799118"/>
    </source>
</evidence>
<dbReference type="OrthoDB" id="3254696at2759"/>
<protein>
    <recommendedName>
        <fullName evidence="4">Core-binding (CB) domain-containing protein</fullName>
    </recommendedName>
</protein>
<dbReference type="AlphaFoldDB" id="A0A6A4GEM8"/>
<dbReference type="Gene3D" id="1.10.150.130">
    <property type="match status" value="1"/>
</dbReference>
<dbReference type="EMBL" id="ML770292">
    <property type="protein sequence ID" value="KAE9383897.1"/>
    <property type="molecule type" value="Genomic_DNA"/>
</dbReference>
<organism evidence="2 3">
    <name type="scientific">Gymnopus androsaceus JB14</name>
    <dbReference type="NCBI Taxonomy" id="1447944"/>
    <lineage>
        <taxon>Eukaryota</taxon>
        <taxon>Fungi</taxon>
        <taxon>Dikarya</taxon>
        <taxon>Basidiomycota</taxon>
        <taxon>Agaricomycotina</taxon>
        <taxon>Agaricomycetes</taxon>
        <taxon>Agaricomycetidae</taxon>
        <taxon>Agaricales</taxon>
        <taxon>Marasmiineae</taxon>
        <taxon>Omphalotaceae</taxon>
        <taxon>Gymnopus</taxon>
    </lineage>
</organism>
<evidence type="ECO:0008006" key="4">
    <source>
        <dbReference type="Google" id="ProtNLM"/>
    </source>
</evidence>
<dbReference type="GO" id="GO:0003677">
    <property type="term" value="F:DNA binding"/>
    <property type="evidence" value="ECO:0007669"/>
    <property type="project" value="UniProtKB-KW"/>
</dbReference>
<dbReference type="InterPro" id="IPR010998">
    <property type="entry name" value="Integrase_recombinase_N"/>
</dbReference>
<name>A0A6A4GEM8_9AGAR</name>
<keyword evidence="3" id="KW-1185">Reference proteome</keyword>
<accession>A0A6A4GEM8</accession>
<evidence type="ECO:0000313" key="2">
    <source>
        <dbReference type="EMBL" id="KAE9383897.1"/>
    </source>
</evidence>
<evidence type="ECO:0000256" key="1">
    <source>
        <dbReference type="ARBA" id="ARBA00023125"/>
    </source>
</evidence>